<dbReference type="Proteomes" id="UP000192920">
    <property type="component" value="Unassembled WGS sequence"/>
</dbReference>
<dbReference type="InterPro" id="IPR003825">
    <property type="entry name" value="Colicin-V_CvpA"/>
</dbReference>
<proteinExistence type="predicted"/>
<dbReference type="PANTHER" id="PTHR36926">
    <property type="entry name" value="COLICIN V PRODUCTION PROTEIN"/>
    <property type="match status" value="1"/>
</dbReference>
<keyword evidence="3 6" id="KW-1133">Transmembrane helix</keyword>
<comment type="subcellular location">
    <subcellularLocation>
        <location evidence="1">Membrane</location>
        <topology evidence="1">Multi-pass membrane protein</topology>
    </subcellularLocation>
</comment>
<reference evidence="8" key="1">
    <citation type="submission" date="2017-04" db="EMBL/GenBank/DDBJ databases">
        <authorList>
            <person name="Varghese N."/>
            <person name="Submissions S."/>
        </authorList>
    </citation>
    <scope>NUCLEOTIDE SEQUENCE [LARGE SCALE GENOMIC DNA]</scope>
    <source>
        <strain evidence="8">DSM 22618</strain>
    </source>
</reference>
<keyword evidence="8" id="KW-1185">Reference proteome</keyword>
<dbReference type="Pfam" id="PF02674">
    <property type="entry name" value="Colicin_V"/>
    <property type="match status" value="1"/>
</dbReference>
<organism evidence="7 8">
    <name type="scientific">Pseudogulbenkiania subflava DSM 22618</name>
    <dbReference type="NCBI Taxonomy" id="1123014"/>
    <lineage>
        <taxon>Bacteria</taxon>
        <taxon>Pseudomonadati</taxon>
        <taxon>Pseudomonadota</taxon>
        <taxon>Betaproteobacteria</taxon>
        <taxon>Neisseriales</taxon>
        <taxon>Chromobacteriaceae</taxon>
        <taxon>Pseudogulbenkiania</taxon>
    </lineage>
</organism>
<keyword evidence="4 6" id="KW-0472">Membrane</keyword>
<evidence type="ECO:0000256" key="5">
    <source>
        <dbReference type="SAM" id="MobiDB-lite"/>
    </source>
</evidence>
<feature type="transmembrane region" description="Helical" evidence="6">
    <location>
        <begin position="100"/>
        <end position="123"/>
    </location>
</feature>
<evidence type="ECO:0000256" key="1">
    <source>
        <dbReference type="ARBA" id="ARBA00004141"/>
    </source>
</evidence>
<feature type="transmembrane region" description="Helical" evidence="6">
    <location>
        <begin position="6"/>
        <end position="24"/>
    </location>
</feature>
<feature type="region of interest" description="Disordered" evidence="5">
    <location>
        <begin position="165"/>
        <end position="185"/>
    </location>
</feature>
<protein>
    <submittedName>
        <fullName evidence="7">Membrane protein required for colicin V production</fullName>
    </submittedName>
</protein>
<dbReference type="GO" id="GO:0009403">
    <property type="term" value="P:toxin biosynthetic process"/>
    <property type="evidence" value="ECO:0007669"/>
    <property type="project" value="InterPro"/>
</dbReference>
<dbReference type="GO" id="GO:0016020">
    <property type="term" value="C:membrane"/>
    <property type="evidence" value="ECO:0007669"/>
    <property type="project" value="UniProtKB-SubCell"/>
</dbReference>
<evidence type="ECO:0000313" key="7">
    <source>
        <dbReference type="EMBL" id="SMF39056.1"/>
    </source>
</evidence>
<dbReference type="RefSeq" id="WP_085277090.1">
    <property type="nucleotide sequence ID" value="NZ_FXAG01000017.1"/>
</dbReference>
<feature type="transmembrane region" description="Helical" evidence="6">
    <location>
        <begin position="31"/>
        <end position="52"/>
    </location>
</feature>
<evidence type="ECO:0000256" key="3">
    <source>
        <dbReference type="ARBA" id="ARBA00022989"/>
    </source>
</evidence>
<dbReference type="InterPro" id="IPR052719">
    <property type="entry name" value="CvpA-like"/>
</dbReference>
<evidence type="ECO:0000256" key="2">
    <source>
        <dbReference type="ARBA" id="ARBA00022692"/>
    </source>
</evidence>
<feature type="transmembrane region" description="Helical" evidence="6">
    <location>
        <begin position="64"/>
        <end position="88"/>
    </location>
</feature>
<dbReference type="PANTHER" id="PTHR36926:SF1">
    <property type="entry name" value="COLICIN V PRODUCTION PROTEIN"/>
    <property type="match status" value="1"/>
</dbReference>
<dbReference type="EMBL" id="FXAG01000017">
    <property type="protein sequence ID" value="SMF39056.1"/>
    <property type="molecule type" value="Genomic_DNA"/>
</dbReference>
<sequence>MTVFDYIVIAILAGSVIIALMRGLVAEVLSLGSWIAALWCAKEFAPTLAGFLPAELPSEGLRLAASFIALFFLVWLVTALLRVVLTGLIDSIGLGAVNRLLGAVFGLARGGVLVTVMVLLGGLTDMPKQPMWRNALFAAPFEAAALSLRPWLPPKMSEHLNFSGRRSETLRHGPAQESPDRALYS</sequence>
<dbReference type="AlphaFoldDB" id="A0A1Y6C0I1"/>
<name>A0A1Y6C0I1_9NEIS</name>
<evidence type="ECO:0000313" key="8">
    <source>
        <dbReference type="Proteomes" id="UP000192920"/>
    </source>
</evidence>
<gene>
    <name evidence="7" type="ORF">SAMN02745746_02959</name>
</gene>
<evidence type="ECO:0000256" key="6">
    <source>
        <dbReference type="SAM" id="Phobius"/>
    </source>
</evidence>
<dbReference type="STRING" id="1123014.SAMN02745746_02959"/>
<keyword evidence="2 6" id="KW-0812">Transmembrane</keyword>
<accession>A0A1Y6C0I1</accession>
<evidence type="ECO:0000256" key="4">
    <source>
        <dbReference type="ARBA" id="ARBA00023136"/>
    </source>
</evidence>